<dbReference type="InterPro" id="IPR000477">
    <property type="entry name" value="RT_dom"/>
</dbReference>
<dbReference type="Proteomes" id="UP001652642">
    <property type="component" value="Chromosome 14"/>
</dbReference>
<accession>A0ABM5F2B0</accession>
<evidence type="ECO:0000259" key="1">
    <source>
        <dbReference type="PROSITE" id="PS50878"/>
    </source>
</evidence>
<feature type="domain" description="Reverse transcriptase" evidence="1">
    <location>
        <begin position="1"/>
        <end position="133"/>
    </location>
</feature>
<dbReference type="PANTHER" id="PTHR33050">
    <property type="entry name" value="REVERSE TRANSCRIPTASE DOMAIN-CONTAINING PROTEIN"/>
    <property type="match status" value="1"/>
</dbReference>
<dbReference type="PROSITE" id="PS50878">
    <property type="entry name" value="RT_POL"/>
    <property type="match status" value="1"/>
</dbReference>
<gene>
    <name evidence="3" type="primary">LOC140702679</name>
</gene>
<evidence type="ECO:0000313" key="3">
    <source>
        <dbReference type="RefSeq" id="XP_072839532.1"/>
    </source>
</evidence>
<dbReference type="RefSeq" id="XP_072839532.1">
    <property type="nucleotide sequence ID" value="XM_072983431.1"/>
</dbReference>
<dbReference type="PANTHER" id="PTHR33050:SF8">
    <property type="entry name" value="REVERSE TRANSCRIPTASE DOMAIN-CONTAINING PROTEIN"/>
    <property type="match status" value="1"/>
</dbReference>
<dbReference type="GeneID" id="140702679"/>
<dbReference type="InterPro" id="IPR052055">
    <property type="entry name" value="Hepadnavirus_pol/RT"/>
</dbReference>
<reference evidence="3" key="1">
    <citation type="submission" date="2025-08" db="UniProtKB">
        <authorList>
            <consortium name="RefSeq"/>
        </authorList>
    </citation>
    <scope>IDENTIFICATION</scope>
</reference>
<keyword evidence="2" id="KW-1185">Reference proteome</keyword>
<name>A0ABM5F2B0_9SAUR</name>
<protein>
    <submittedName>
        <fullName evidence="3">Uncharacterized protein isoform X1</fullName>
    </submittedName>
</protein>
<dbReference type="CDD" id="cd09275">
    <property type="entry name" value="RNase_HI_RT_DIRS1"/>
    <property type="match status" value="1"/>
</dbReference>
<dbReference type="InterPro" id="IPR043502">
    <property type="entry name" value="DNA/RNA_pol_sf"/>
</dbReference>
<sequence length="397" mass="45292">MVRQCGVGAEMAKCDVQAAFRLLPVNPLDFDLLGLYFQGAYYVDRALPMGCSISCSAFERFSTFVECKLRSRVGCNSTAHYLDDYLFCGEANTGRCRYILDNFRRLANELGLPLAEVKTEGPAMTLTFLGIELDSVHQTSRLPQGKLEDLRRRVEVLMGKKKVTLRELQEIVGHLNFACRVVAPGRAFLQRLSTAMKGLRRPFHRPRVTTAIREDLEVWKQFLVEYNGVSFWRSTRLLRAEFQVQSDAAGSAGFGIYYRGRWCAGTWPVEWHRTGVTKDLTFLEFFPIVGALWLWAEEWANSAVRFWCDNQAVVHVVNNQTSRSERVMALVRAFTLRALKFNILIQARHVPGIDNSIADALSRQQMQRFRELDPRASADPEILPQEVWSIGVKTRRG</sequence>
<organism evidence="2 3">
    <name type="scientific">Pogona vitticeps</name>
    <name type="common">central bearded dragon</name>
    <dbReference type="NCBI Taxonomy" id="103695"/>
    <lineage>
        <taxon>Eukaryota</taxon>
        <taxon>Metazoa</taxon>
        <taxon>Chordata</taxon>
        <taxon>Craniata</taxon>
        <taxon>Vertebrata</taxon>
        <taxon>Euteleostomi</taxon>
        <taxon>Lepidosauria</taxon>
        <taxon>Squamata</taxon>
        <taxon>Bifurcata</taxon>
        <taxon>Unidentata</taxon>
        <taxon>Episquamata</taxon>
        <taxon>Toxicofera</taxon>
        <taxon>Iguania</taxon>
        <taxon>Acrodonta</taxon>
        <taxon>Agamidae</taxon>
        <taxon>Amphibolurinae</taxon>
        <taxon>Pogona</taxon>
    </lineage>
</organism>
<proteinExistence type="predicted"/>
<evidence type="ECO:0000313" key="2">
    <source>
        <dbReference type="Proteomes" id="UP001652642"/>
    </source>
</evidence>
<dbReference type="Pfam" id="PF00078">
    <property type="entry name" value="RVT_1"/>
    <property type="match status" value="1"/>
</dbReference>
<dbReference type="SUPFAM" id="SSF56672">
    <property type="entry name" value="DNA/RNA polymerases"/>
    <property type="match status" value="1"/>
</dbReference>